<comment type="similarity">
    <text evidence="5">Belongs to the SPATA31 family.</text>
</comment>
<dbReference type="PANTHER" id="PTHR21859:SF51">
    <property type="entry name" value="RIKEN CDNA 1700014D04 GENE"/>
    <property type="match status" value="1"/>
</dbReference>
<feature type="domain" description="SPATA31" evidence="8">
    <location>
        <begin position="485"/>
        <end position="869"/>
    </location>
</feature>
<evidence type="ECO:0000313" key="10">
    <source>
        <dbReference type="Proteomes" id="UP001652581"/>
    </source>
</evidence>
<evidence type="ECO:0000256" key="6">
    <source>
        <dbReference type="SAM" id="MobiDB-lite"/>
    </source>
</evidence>
<sequence>MQQCTSDDSDHLLSEKPYYIMAEFLLNFLGFPILAFVCGVGFLLLSLCYLKRNSCFPVFWKQRNVNQHQGRAKRRRKGGTSKGSRACQSEAEEERKVLSLLQSPLGRHDDTTRFRQLLCPDPFCEVCNNATAEVNWLLYPEALEDATSSASPLVSTSPVTESSFTLSPAFSVVPLGDLAPASLSEPSPLPHSSLSPNPMTPLVDFFSPSPLGHSLAPESFPSLDSEFPVDYSSPQPLAFPPLLTHDTQTADPVVPAEGTMPLNTIFSLDPTFSQDINSLPVLSQAVNPPDSFACHHAPPTLPVSPQPDCTLTVTQSKSFAILLKPVLEKSPPDSPAGLSACVPTIRGTDHSSLSTSDFSWWQAHANTVFLPTLSHSDFQREPVSFHIPETCLWGDSITKHMEAMSHSFLGLNIQELLERQIKKKMAFQHLEKKEKEEASFSKQMWSEYQQTSSENSLQSLDTQDSTALQAGWNTESKSEQLHICQQLPYVKTLGENLPQKYHQLFWGLPSLHSESLVATLLVSSRGFPLEPHFILFNGIYNTSAVKMQDQESSPLLHSHPRPLPSVHPQPLPQTMPQSQPLIFSQVWPQVHLQSRLPILPSSPSQVGDCGVSFHRFQNESDFHIATENQYLERHVLQKQKGSFCGLVPVLQKSQEATCPQAPNLPLVSRSPHTYVPVSILPGHFHIIPGEPQEKLELHVPRRLIPRWYLQACRNLESTTLTVPQCKLTEVPQQKSTHVHLQLSELQGQSRNDVGKSQLGLPGSFHERVPTQFQLRNDMRKNLGYILEKGPEDSPQRVSGCYLVHNLRAALETKSNCVCHSRNHLGNELLNVSRKDTDWNQTKTILRLHVSTKSWQITAGRIPIGVCRSWLADDSTWPLSGSSQTNMEDTNSKNTMVGKVYSQISTLELSFLDPNTLKVLEAHILRFRVSQRWGLPLKVLESIKFYILRETKTWPLPQFDFPSSTIHISGVDSKGEVSKLLEGSSKTSQGSKVRTTNSVTMLDRPLPVISSVGNEGQGTLQPSHSDIDQKLAGNIQTIERGRQTFQLLTHRDKDKVSQRETVRDNRCTSEVPIRQAGGRHEPRDENVNSSDRVEMIQGQKMWEKNLEHSFMSNMPSETFKAKKLCALKSRSCDILTTSKLESSQMTNVNTNKVETTLTTQFPSPKMFVPQDSKVSDLHKQLFSELKFKLESEKHSLAQHCPTDMPLTSDSLPSKSSLTHAQGISSGDTAASQVLHVHLEDSGISTEQWRDPSKHVLWKCPDKRVRPLGSKAGEYRSEDSGKGTSKARKKSHPVENQELKDTSPSLSQNEQLPPESYFKKKMRQFFQWIDCKRKIKDQESPQQKAKFMSTSVQHQDSVESAAVFVNYGPPEAQELMTAIGKILEEKLAHRFESETSELSQHKKELQTQGEPDQAHPFNCGDLSDSQQEEWASTKSSNQEDVSADQSCLTSVRQNRDRIRHHQKVVAFEDQVLCQTQPSSLSSREPVLHPSPTCMHEECQVPSATLTPDKGTVFRDLSLLFKPKLLLQHFQGEKISP</sequence>
<reference evidence="11" key="1">
    <citation type="submission" date="2025-08" db="UniProtKB">
        <authorList>
            <consortium name="RefSeq"/>
        </authorList>
    </citation>
    <scope>IDENTIFICATION</scope>
</reference>
<dbReference type="InParanoid" id="A0A6J3AH46"/>
<feature type="compositionally biased region" description="Basic and acidic residues" evidence="6">
    <location>
        <begin position="1391"/>
        <end position="1403"/>
    </location>
</feature>
<name>A0A6J3AH46_VICPA</name>
<protein>
    <submittedName>
        <fullName evidence="11">Spermatogenesis-associated protein 31D3-like</fullName>
    </submittedName>
</protein>
<organism evidence="10 11">
    <name type="scientific">Vicugna pacos</name>
    <name type="common">Alpaca</name>
    <name type="synonym">Lama pacos</name>
    <dbReference type="NCBI Taxonomy" id="30538"/>
    <lineage>
        <taxon>Eukaryota</taxon>
        <taxon>Metazoa</taxon>
        <taxon>Chordata</taxon>
        <taxon>Craniata</taxon>
        <taxon>Vertebrata</taxon>
        <taxon>Euteleostomi</taxon>
        <taxon>Mammalia</taxon>
        <taxon>Eutheria</taxon>
        <taxon>Laurasiatheria</taxon>
        <taxon>Artiodactyla</taxon>
        <taxon>Tylopoda</taxon>
        <taxon>Camelidae</taxon>
        <taxon>Vicugna</taxon>
    </lineage>
</organism>
<feature type="region of interest" description="Disordered" evidence="6">
    <location>
        <begin position="69"/>
        <end position="91"/>
    </location>
</feature>
<evidence type="ECO:0000256" key="7">
    <source>
        <dbReference type="SAM" id="Phobius"/>
    </source>
</evidence>
<feature type="compositionally biased region" description="Polar residues" evidence="6">
    <location>
        <begin position="1300"/>
        <end position="1309"/>
    </location>
</feature>
<evidence type="ECO:0000256" key="2">
    <source>
        <dbReference type="ARBA" id="ARBA00022692"/>
    </source>
</evidence>
<comment type="subcellular location">
    <subcellularLocation>
        <location evidence="1">Membrane</location>
        <topology evidence="1">Single-pass membrane protein</topology>
    </subcellularLocation>
</comment>
<feature type="transmembrane region" description="Helical" evidence="7">
    <location>
        <begin position="24"/>
        <end position="47"/>
    </location>
</feature>
<keyword evidence="3 7" id="KW-1133">Transmembrane helix</keyword>
<evidence type="ECO:0000256" key="4">
    <source>
        <dbReference type="ARBA" id="ARBA00023136"/>
    </source>
</evidence>
<proteinExistence type="inferred from homology"/>
<feature type="region of interest" description="Disordered" evidence="6">
    <location>
        <begin position="1198"/>
        <end position="1223"/>
    </location>
</feature>
<feature type="domain" description="SPATA31-like" evidence="9">
    <location>
        <begin position="71"/>
        <end position="158"/>
    </location>
</feature>
<dbReference type="Pfam" id="PF15371">
    <property type="entry name" value="DUF4599"/>
    <property type="match status" value="1"/>
</dbReference>
<dbReference type="PANTHER" id="PTHR21859">
    <property type="entry name" value="ACROSOME-SPECIFIC PROTEIN"/>
    <property type="match status" value="1"/>
</dbReference>
<feature type="compositionally biased region" description="Basic and acidic residues" evidence="6">
    <location>
        <begin position="1290"/>
        <end position="1299"/>
    </location>
</feature>
<keyword evidence="2 7" id="KW-0812">Transmembrane</keyword>
<evidence type="ECO:0000256" key="1">
    <source>
        <dbReference type="ARBA" id="ARBA00004167"/>
    </source>
</evidence>
<evidence type="ECO:0000256" key="5">
    <source>
        <dbReference type="ARBA" id="ARBA00035009"/>
    </source>
</evidence>
<keyword evidence="4 7" id="KW-0472">Membrane</keyword>
<keyword evidence="10" id="KW-1185">Reference proteome</keyword>
<dbReference type="Pfam" id="PF14650">
    <property type="entry name" value="FAM75"/>
    <property type="match status" value="1"/>
</dbReference>
<feature type="region of interest" description="Disordered" evidence="6">
    <location>
        <begin position="1266"/>
        <end position="1310"/>
    </location>
</feature>
<feature type="region of interest" description="Disordered" evidence="6">
    <location>
        <begin position="1391"/>
        <end position="1446"/>
    </location>
</feature>
<feature type="compositionally biased region" description="Polar residues" evidence="6">
    <location>
        <begin position="1204"/>
        <end position="1223"/>
    </location>
</feature>
<dbReference type="InterPro" id="IPR039509">
    <property type="entry name" value="SPATA31"/>
</dbReference>
<dbReference type="KEGG" id="vpc:116280307"/>
<dbReference type="AlphaFoldDB" id="A0A6J3AH46"/>
<evidence type="ECO:0000259" key="8">
    <source>
        <dbReference type="Pfam" id="PF14650"/>
    </source>
</evidence>
<evidence type="ECO:0000313" key="11">
    <source>
        <dbReference type="RefSeq" id="XP_031533094.2"/>
    </source>
</evidence>
<accession>A0A6J3AH46</accession>
<dbReference type="RefSeq" id="XP_031533094.2">
    <property type="nucleotide sequence ID" value="XM_031677234.2"/>
</dbReference>
<dbReference type="GeneID" id="116280307"/>
<evidence type="ECO:0000256" key="3">
    <source>
        <dbReference type="ARBA" id="ARBA00022989"/>
    </source>
</evidence>
<dbReference type="Proteomes" id="UP001652581">
    <property type="component" value="Chromosome 4"/>
</dbReference>
<gene>
    <name evidence="11" type="primary">LOC116280307</name>
</gene>
<feature type="compositionally biased region" description="Basic residues" evidence="6">
    <location>
        <begin position="70"/>
        <end position="79"/>
    </location>
</feature>
<dbReference type="InterPro" id="IPR027970">
    <property type="entry name" value="SPATA31-like"/>
</dbReference>
<feature type="compositionally biased region" description="Polar residues" evidence="6">
    <location>
        <begin position="1421"/>
        <end position="1446"/>
    </location>
</feature>
<evidence type="ECO:0000259" key="9">
    <source>
        <dbReference type="Pfam" id="PF15371"/>
    </source>
</evidence>